<name>A0ABW3HU07_9BACL</name>
<evidence type="ECO:0000313" key="3">
    <source>
        <dbReference type="Proteomes" id="UP001596989"/>
    </source>
</evidence>
<dbReference type="Pfam" id="PF00395">
    <property type="entry name" value="SLH"/>
    <property type="match status" value="1"/>
</dbReference>
<organism evidence="2 3">
    <name type="scientific">Paenibacillus chungangensis</name>
    <dbReference type="NCBI Taxonomy" id="696535"/>
    <lineage>
        <taxon>Bacteria</taxon>
        <taxon>Bacillati</taxon>
        <taxon>Bacillota</taxon>
        <taxon>Bacilli</taxon>
        <taxon>Bacillales</taxon>
        <taxon>Paenibacillaceae</taxon>
        <taxon>Paenibacillus</taxon>
    </lineage>
</organism>
<dbReference type="PROSITE" id="PS51272">
    <property type="entry name" value="SLH"/>
    <property type="match status" value="1"/>
</dbReference>
<sequence length="673" mass="73386">MNNDAFLFKDSDSISTWALSEVNELKQRDFIQGRPDGAFDPHAYITRAEVIKMLDNAIQALYIQPGSYSEDLDGIAIVSGKDITLKDSIIRGSLLLAEGIGEADVNIVNMDVTEQVIVKGGGVQSVYVTGESNVTSLIAAKKHSPFRIQKDDQAIVERVELSSDSNDVILSGNYETVDMQSASTLLLPKGSKLKQVYMNKDGAVLSGDGNADMIYVLADNVHVNINGAKLVVDKNAEGTMVNGKEVGPGKQGITQSGGGIIEGTGYTPPYTGIDRTPSVFYVSPHGNDNNDGSLHRPFQTLQKASSAVRQVNDQMTGDITVYLRGGTYEMDAPLQLTEEDSGTNGYMVVYKAYPGEVPVISGGKKIEGWVPDDVNSNLYKAAVANIGQIRQLYVNGKRAQRAKSAGSFKDDSVYRYRSGQYVTRNNQISGYIVNTADLGGDLRNGDDMELVFNLGWRQHRVAVDGAEDNENGTTSLFVDPVRMNWALTLDAANNRPVLNKPFYVENAFGHLDEPGEWYYDEEDGYVYYYPLADEQIAKIEVIAPGEIESLISIEGSDRNSKASHIRLEGLTIRHSAWHKPSVEGAVIVQANFYVNQDGQGSHTDGGELAEAAVEMKNAEHIQFHGNRMEQLGGTGLKLADAVRDIAITGNWISDVSESAIVVGSWLHNFVRYG</sequence>
<dbReference type="InterPro" id="IPR012334">
    <property type="entry name" value="Pectin_lyas_fold"/>
</dbReference>
<dbReference type="EMBL" id="JBHTJZ010000026">
    <property type="protein sequence ID" value="MFD0960969.1"/>
    <property type="molecule type" value="Genomic_DNA"/>
</dbReference>
<gene>
    <name evidence="2" type="ORF">ACFQ2I_16380</name>
</gene>
<keyword evidence="3" id="KW-1185">Reference proteome</keyword>
<dbReference type="InterPro" id="IPR011050">
    <property type="entry name" value="Pectin_lyase_fold/virulence"/>
</dbReference>
<evidence type="ECO:0000313" key="2">
    <source>
        <dbReference type="EMBL" id="MFD0960969.1"/>
    </source>
</evidence>
<reference evidence="3" key="1">
    <citation type="journal article" date="2019" name="Int. J. Syst. Evol. Microbiol.">
        <title>The Global Catalogue of Microorganisms (GCM) 10K type strain sequencing project: providing services to taxonomists for standard genome sequencing and annotation.</title>
        <authorList>
            <consortium name="The Broad Institute Genomics Platform"/>
            <consortium name="The Broad Institute Genome Sequencing Center for Infectious Disease"/>
            <person name="Wu L."/>
            <person name="Ma J."/>
        </authorList>
    </citation>
    <scope>NUCLEOTIDE SEQUENCE [LARGE SCALE GENOMIC DNA]</scope>
    <source>
        <strain evidence="3">CCUG 59129</strain>
    </source>
</reference>
<evidence type="ECO:0000259" key="1">
    <source>
        <dbReference type="PROSITE" id="PS51272"/>
    </source>
</evidence>
<dbReference type="Proteomes" id="UP001596989">
    <property type="component" value="Unassembled WGS sequence"/>
</dbReference>
<feature type="domain" description="SLH" evidence="1">
    <location>
        <begin position="5"/>
        <end position="68"/>
    </location>
</feature>
<accession>A0ABW3HU07</accession>
<dbReference type="PANTHER" id="PTHR36453">
    <property type="entry name" value="SECRETED PROTEIN-RELATED"/>
    <property type="match status" value="1"/>
</dbReference>
<dbReference type="Pfam" id="PF21231">
    <property type="entry name" value="GH141_M"/>
    <property type="match status" value="1"/>
</dbReference>
<dbReference type="PANTHER" id="PTHR36453:SF1">
    <property type="entry name" value="RIGHT HANDED BETA HELIX DOMAIN-CONTAINING PROTEIN"/>
    <property type="match status" value="1"/>
</dbReference>
<protein>
    <submittedName>
        <fullName evidence="2">S-layer homology domain-containing protein</fullName>
    </submittedName>
</protein>
<proteinExistence type="predicted"/>
<dbReference type="InterPro" id="IPR001119">
    <property type="entry name" value="SLH_dom"/>
</dbReference>
<dbReference type="RefSeq" id="WP_377566057.1">
    <property type="nucleotide sequence ID" value="NZ_JBHTJZ010000026.1"/>
</dbReference>
<dbReference type="InterPro" id="IPR048482">
    <property type="entry name" value="GH141_ins"/>
</dbReference>
<comment type="caution">
    <text evidence="2">The sequence shown here is derived from an EMBL/GenBank/DDBJ whole genome shotgun (WGS) entry which is preliminary data.</text>
</comment>
<dbReference type="Gene3D" id="2.160.20.10">
    <property type="entry name" value="Single-stranded right-handed beta-helix, Pectin lyase-like"/>
    <property type="match status" value="1"/>
</dbReference>
<dbReference type="SUPFAM" id="SSF51126">
    <property type="entry name" value="Pectin lyase-like"/>
    <property type="match status" value="1"/>
</dbReference>